<dbReference type="AlphaFoldDB" id="Q1QFL1"/>
<accession>Q1QFL1</accession>
<evidence type="ECO:0000313" key="2">
    <source>
        <dbReference type="EMBL" id="ABE64986.1"/>
    </source>
</evidence>
<dbReference type="InterPro" id="IPR007332">
    <property type="entry name" value="DUF411"/>
</dbReference>
<gene>
    <name evidence="2" type="ordered locus">Nham_4400</name>
</gene>
<feature type="chain" id="PRO_5004196077" description="CopG family transcriptional regulator" evidence="1">
    <location>
        <begin position="24"/>
        <end position="147"/>
    </location>
</feature>
<proteinExistence type="predicted"/>
<dbReference type="RefSeq" id="WP_011505160.1">
    <property type="nucleotide sequence ID" value="NC_007960.1"/>
</dbReference>
<evidence type="ECO:0000256" key="1">
    <source>
        <dbReference type="SAM" id="SignalP"/>
    </source>
</evidence>
<dbReference type="EMBL" id="CP000321">
    <property type="protein sequence ID" value="ABE64986.1"/>
    <property type="molecule type" value="Genomic_DNA"/>
</dbReference>
<dbReference type="HOGENOM" id="CLU_112034_0_1_5"/>
<evidence type="ECO:0000313" key="3">
    <source>
        <dbReference type="Proteomes" id="UP000001953"/>
    </source>
</evidence>
<protein>
    <recommendedName>
        <fullName evidence="4">CopG family transcriptional regulator</fullName>
    </recommendedName>
</protein>
<dbReference type="eggNOG" id="COG3019">
    <property type="taxonomic scope" value="Bacteria"/>
</dbReference>
<keyword evidence="3" id="KW-1185">Reference proteome</keyword>
<sequence>MNRRLFCLATAATLAGLPLASRAETLHATLYKNPDCSCCEGYATYLRDNGFAVDVKPTNDLAQISLNAGIPENLQGCHTMFIDGYVVDGHVPIKTIRKLLTERPTIAGITLPAMPTGSPGMVGQKRGPFTIYAVAKDGTVPTVYATE</sequence>
<dbReference type="OrthoDB" id="14727at2"/>
<keyword evidence="1" id="KW-0732">Signal</keyword>
<geneLocation type="plasmid" evidence="3">
    <name>pNITHX2</name>
</geneLocation>
<keyword evidence="2" id="KW-0614">Plasmid</keyword>
<organism evidence="2 3">
    <name type="scientific">Nitrobacter hamburgensis (strain DSM 10229 / NCIMB 13809 / X14)</name>
    <dbReference type="NCBI Taxonomy" id="323097"/>
    <lineage>
        <taxon>Bacteria</taxon>
        <taxon>Pseudomonadati</taxon>
        <taxon>Pseudomonadota</taxon>
        <taxon>Alphaproteobacteria</taxon>
        <taxon>Hyphomicrobiales</taxon>
        <taxon>Nitrobacteraceae</taxon>
        <taxon>Nitrobacter</taxon>
    </lineage>
</organism>
<evidence type="ECO:0008006" key="4">
    <source>
        <dbReference type="Google" id="ProtNLM"/>
    </source>
</evidence>
<dbReference type="Pfam" id="PF04214">
    <property type="entry name" value="DUF411"/>
    <property type="match status" value="1"/>
</dbReference>
<reference evidence="3" key="1">
    <citation type="submission" date="2006-03" db="EMBL/GenBank/DDBJ databases">
        <title>Complete sequence of plasmid 2 of Nitrobacter hamburgensis X14.</title>
        <authorList>
            <consortium name="US DOE Joint Genome Institute"/>
            <person name="Copeland A."/>
            <person name="Lucas S."/>
            <person name="Lapidus A."/>
            <person name="Barry K."/>
            <person name="Detter J.C."/>
            <person name="Glavina del Rio T."/>
            <person name="Hammon N."/>
            <person name="Israni S."/>
            <person name="Dalin E."/>
            <person name="Tice H."/>
            <person name="Pitluck S."/>
            <person name="Chain P."/>
            <person name="Malfatti S."/>
            <person name="Shin M."/>
            <person name="Vergez L."/>
            <person name="Schmutz J."/>
            <person name="Larimer F."/>
            <person name="Land M."/>
            <person name="Hauser L."/>
            <person name="Kyrpides N."/>
            <person name="Ivanova N."/>
            <person name="Ward B."/>
            <person name="Arp D."/>
            <person name="Klotz M."/>
            <person name="Stein L."/>
            <person name="O'Mullan G."/>
            <person name="Starkenburg S."/>
            <person name="Sayavedra L."/>
            <person name="Poret-Peterson A.T."/>
            <person name="Gentry M.E."/>
            <person name="Bruce D."/>
            <person name="Richardson P."/>
        </authorList>
    </citation>
    <scope>NUCLEOTIDE SEQUENCE [LARGE SCALE GENOMIC DNA]</scope>
    <source>
        <strain evidence="3">DSM 10229 / NCIMB 13809 / X14</strain>
        <plasmid evidence="3">Plasmid pNITHX2</plasmid>
    </source>
</reference>
<feature type="signal peptide" evidence="1">
    <location>
        <begin position="1"/>
        <end position="23"/>
    </location>
</feature>
<dbReference type="KEGG" id="nha:Nham_4400"/>
<dbReference type="Proteomes" id="UP000001953">
    <property type="component" value="Plasmid 2"/>
</dbReference>
<name>Q1QFL1_NITHX</name>